<accession>A0A2V4AID0</accession>
<dbReference type="RefSeq" id="WP_112284872.1">
    <property type="nucleotide sequence ID" value="NZ_MASW01000007.1"/>
</dbReference>
<keyword evidence="6" id="KW-0769">Symport</keyword>
<dbReference type="InterPro" id="IPR036259">
    <property type="entry name" value="MFS_trans_sf"/>
</dbReference>
<evidence type="ECO:0000256" key="7">
    <source>
        <dbReference type="ARBA" id="ARBA00022989"/>
    </source>
</evidence>
<dbReference type="PANTHER" id="PTHR43045:SF1">
    <property type="entry name" value="SHIKIMATE TRANSPORTER"/>
    <property type="match status" value="1"/>
</dbReference>
<dbReference type="FunFam" id="1.20.1250.20:FF:000001">
    <property type="entry name" value="Dicarboxylate MFS transporter"/>
    <property type="match status" value="1"/>
</dbReference>
<evidence type="ECO:0000259" key="13">
    <source>
        <dbReference type="PROSITE" id="PS50850"/>
    </source>
</evidence>
<feature type="transmembrane region" description="Helical" evidence="12">
    <location>
        <begin position="88"/>
        <end position="109"/>
    </location>
</feature>
<dbReference type="PROSITE" id="PS00217">
    <property type="entry name" value="SUGAR_TRANSPORT_2"/>
    <property type="match status" value="1"/>
</dbReference>
<evidence type="ECO:0000256" key="5">
    <source>
        <dbReference type="ARBA" id="ARBA00022692"/>
    </source>
</evidence>
<feature type="transmembrane region" description="Helical" evidence="12">
    <location>
        <begin position="53"/>
        <end position="76"/>
    </location>
</feature>
<evidence type="ECO:0000256" key="1">
    <source>
        <dbReference type="ARBA" id="ARBA00004651"/>
    </source>
</evidence>
<feature type="transmembrane region" description="Helical" evidence="12">
    <location>
        <begin position="307"/>
        <end position="326"/>
    </location>
</feature>
<comment type="subcellular location">
    <subcellularLocation>
        <location evidence="1">Cell membrane</location>
        <topology evidence="1">Multi-pass membrane protein</topology>
    </subcellularLocation>
</comment>
<reference evidence="14 15" key="1">
    <citation type="submission" date="2016-07" db="EMBL/GenBank/DDBJ databases">
        <title>Draft genome sequence of Prauserella muralis DSM 45305, isolated from a mould-covered wall in an indoor environment.</title>
        <authorList>
            <person name="Ruckert C."/>
            <person name="Albersmeier A."/>
            <person name="Jiang C.-L."/>
            <person name="Jiang Y."/>
            <person name="Kalinowski J."/>
            <person name="Schneider O."/>
            <person name="Winkler A."/>
            <person name="Zotchev S.B."/>
        </authorList>
    </citation>
    <scope>NUCLEOTIDE SEQUENCE [LARGE SCALE GENOMIC DNA]</scope>
    <source>
        <strain evidence="14 15">DSM 45305</strain>
    </source>
</reference>
<dbReference type="InterPro" id="IPR005828">
    <property type="entry name" value="MFS_sugar_transport-like"/>
</dbReference>
<dbReference type="Proteomes" id="UP000249915">
    <property type="component" value="Unassembled WGS sequence"/>
</dbReference>
<feature type="transmembrane region" description="Helical" evidence="12">
    <location>
        <begin position="279"/>
        <end position="298"/>
    </location>
</feature>
<dbReference type="OrthoDB" id="8953821at2"/>
<evidence type="ECO:0000313" key="15">
    <source>
        <dbReference type="Proteomes" id="UP000249915"/>
    </source>
</evidence>
<dbReference type="Pfam" id="PF07690">
    <property type="entry name" value="MFS_1"/>
    <property type="match status" value="1"/>
</dbReference>
<evidence type="ECO:0000256" key="4">
    <source>
        <dbReference type="ARBA" id="ARBA00022475"/>
    </source>
</evidence>
<evidence type="ECO:0000256" key="6">
    <source>
        <dbReference type="ARBA" id="ARBA00022847"/>
    </source>
</evidence>
<evidence type="ECO:0000256" key="2">
    <source>
        <dbReference type="ARBA" id="ARBA00008240"/>
    </source>
</evidence>
<feature type="transmembrane region" description="Helical" evidence="12">
    <location>
        <begin position="401"/>
        <end position="421"/>
    </location>
</feature>
<dbReference type="GO" id="GO:0005886">
    <property type="term" value="C:plasma membrane"/>
    <property type="evidence" value="ECO:0007669"/>
    <property type="project" value="UniProtKB-SubCell"/>
</dbReference>
<organism evidence="14 15">
    <name type="scientific">Prauserella muralis</name>
    <dbReference type="NCBI Taxonomy" id="588067"/>
    <lineage>
        <taxon>Bacteria</taxon>
        <taxon>Bacillati</taxon>
        <taxon>Actinomycetota</taxon>
        <taxon>Actinomycetes</taxon>
        <taxon>Pseudonocardiales</taxon>
        <taxon>Pseudonocardiaceae</taxon>
        <taxon>Prauserella</taxon>
    </lineage>
</organism>
<protein>
    <recommendedName>
        <fullName evidence="10">Putative proline/betaine transporter</fullName>
    </recommendedName>
</protein>
<dbReference type="InterPro" id="IPR020846">
    <property type="entry name" value="MFS_dom"/>
</dbReference>
<evidence type="ECO:0000256" key="8">
    <source>
        <dbReference type="ARBA" id="ARBA00023136"/>
    </source>
</evidence>
<keyword evidence="5 12" id="KW-0812">Transmembrane</keyword>
<evidence type="ECO:0000313" key="14">
    <source>
        <dbReference type="EMBL" id="PXY18946.1"/>
    </source>
</evidence>
<dbReference type="InterPro" id="IPR005829">
    <property type="entry name" value="Sugar_transporter_CS"/>
</dbReference>
<evidence type="ECO:0000256" key="9">
    <source>
        <dbReference type="ARBA" id="ARBA00037295"/>
    </source>
</evidence>
<feature type="transmembrane region" description="Helical" evidence="12">
    <location>
        <begin position="187"/>
        <end position="208"/>
    </location>
</feature>
<feature type="domain" description="Major facilitator superfamily (MFS) profile" evidence="13">
    <location>
        <begin position="15"/>
        <end position="426"/>
    </location>
</feature>
<sequence length="452" mass="46917">MSKPPSVPGQRSRSASSAALLGSALEWYDFTLYGTAAALVFNKIIFPTGDPVVGTLAAFGTYAVGFLARPLGAAFFGALGDRVGRRRVLVLTLLLMGGATAAMGLIPSYETAGLWAPILLIALRLVQGFGAGAEFGGAAVLAVEHAKPHRRGLQGSWPAVGVFLGLVTASATFTLLTRLPAEAFLTWGWRVPFLASVVVVAVALVLRLRLPETPDFAKLQQTARVETAPLRTAVRDYRRPLLVVFGTQMGQSAISYVYLTFVTAYLAQNLEMGSSVGPLATTFAAIVSLATMPLFAALSDRVGRRPVILFGALFSAAFAFPFFMLTDTRTTAGATIAVIVAVGVGSAAMIGPQGAYFSELFPARVRLSGFTVSREVASALSGGISPLIAVALVAASGGSSWPVSMLVIAFAALSVVTLLFVGKETAPARTGETGDAAPTPSAAASSLPEEVR</sequence>
<feature type="transmembrane region" description="Helical" evidence="12">
    <location>
        <begin position="115"/>
        <end position="143"/>
    </location>
</feature>
<evidence type="ECO:0000256" key="3">
    <source>
        <dbReference type="ARBA" id="ARBA00022448"/>
    </source>
</evidence>
<gene>
    <name evidence="14" type="ORF">BAY60_29405</name>
</gene>
<feature type="region of interest" description="Disordered" evidence="11">
    <location>
        <begin position="428"/>
        <end position="452"/>
    </location>
</feature>
<name>A0A2V4AID0_9PSEU</name>
<feature type="transmembrane region" description="Helical" evidence="12">
    <location>
        <begin position="241"/>
        <end position="267"/>
    </location>
</feature>
<evidence type="ECO:0000256" key="11">
    <source>
        <dbReference type="SAM" id="MobiDB-lite"/>
    </source>
</evidence>
<keyword evidence="3" id="KW-0813">Transport</keyword>
<evidence type="ECO:0000256" key="12">
    <source>
        <dbReference type="SAM" id="Phobius"/>
    </source>
</evidence>
<feature type="transmembrane region" description="Helical" evidence="12">
    <location>
        <begin position="155"/>
        <end position="175"/>
    </location>
</feature>
<keyword evidence="4" id="KW-1003">Cell membrane</keyword>
<keyword evidence="7 12" id="KW-1133">Transmembrane helix</keyword>
<comment type="similarity">
    <text evidence="2">Belongs to the major facilitator superfamily. Metabolite:H+ Symporter (MHS) family (TC 2.A.1.6) family.</text>
</comment>
<proteinExistence type="inferred from homology"/>
<dbReference type="AlphaFoldDB" id="A0A2V4AID0"/>
<dbReference type="Pfam" id="PF00083">
    <property type="entry name" value="Sugar_tr"/>
    <property type="match status" value="1"/>
</dbReference>
<dbReference type="Gene3D" id="1.20.1250.20">
    <property type="entry name" value="MFS general substrate transporter like domains"/>
    <property type="match status" value="2"/>
</dbReference>
<dbReference type="EMBL" id="MASW01000007">
    <property type="protein sequence ID" value="PXY18946.1"/>
    <property type="molecule type" value="Genomic_DNA"/>
</dbReference>
<dbReference type="InterPro" id="IPR011701">
    <property type="entry name" value="MFS"/>
</dbReference>
<feature type="transmembrane region" description="Helical" evidence="12">
    <location>
        <begin position="376"/>
        <end position="395"/>
    </location>
</feature>
<evidence type="ECO:0000256" key="10">
    <source>
        <dbReference type="ARBA" id="ARBA00039918"/>
    </source>
</evidence>
<dbReference type="SUPFAM" id="SSF103473">
    <property type="entry name" value="MFS general substrate transporter"/>
    <property type="match status" value="1"/>
</dbReference>
<comment type="function">
    <text evidence="9">May be a proton symporter involved in the uptake of osmolytes such as proline and glycine betaine.</text>
</comment>
<feature type="compositionally biased region" description="Low complexity" evidence="11">
    <location>
        <begin position="436"/>
        <end position="452"/>
    </location>
</feature>
<keyword evidence="8 12" id="KW-0472">Membrane</keyword>
<feature type="transmembrane region" description="Helical" evidence="12">
    <location>
        <begin position="332"/>
        <end position="355"/>
    </location>
</feature>
<keyword evidence="15" id="KW-1185">Reference proteome</keyword>
<dbReference type="GO" id="GO:0015293">
    <property type="term" value="F:symporter activity"/>
    <property type="evidence" value="ECO:0007669"/>
    <property type="project" value="UniProtKB-KW"/>
</dbReference>
<dbReference type="PROSITE" id="PS50850">
    <property type="entry name" value="MFS"/>
    <property type="match status" value="1"/>
</dbReference>
<comment type="caution">
    <text evidence="14">The sequence shown here is derived from an EMBL/GenBank/DDBJ whole genome shotgun (WGS) entry which is preliminary data.</text>
</comment>
<dbReference type="PANTHER" id="PTHR43045">
    <property type="entry name" value="SHIKIMATE TRANSPORTER"/>
    <property type="match status" value="1"/>
</dbReference>